<dbReference type="AlphaFoldDB" id="A0A6H9YIU3"/>
<proteinExistence type="predicted"/>
<organism evidence="2 3">
    <name type="scientific">Actinomadura rudentiformis</name>
    <dbReference type="NCBI Taxonomy" id="359158"/>
    <lineage>
        <taxon>Bacteria</taxon>
        <taxon>Bacillati</taxon>
        <taxon>Actinomycetota</taxon>
        <taxon>Actinomycetes</taxon>
        <taxon>Streptosporangiales</taxon>
        <taxon>Thermomonosporaceae</taxon>
        <taxon>Actinomadura</taxon>
    </lineage>
</organism>
<dbReference type="EMBL" id="WBMT01000011">
    <property type="protein sequence ID" value="KAB2346594.1"/>
    <property type="molecule type" value="Genomic_DNA"/>
</dbReference>
<dbReference type="Proteomes" id="UP000468735">
    <property type="component" value="Unassembled WGS sequence"/>
</dbReference>
<gene>
    <name evidence="2" type="ORF">F8566_24460</name>
</gene>
<keyword evidence="1" id="KW-0732">Signal</keyword>
<evidence type="ECO:0000313" key="2">
    <source>
        <dbReference type="EMBL" id="KAB2346594.1"/>
    </source>
</evidence>
<protein>
    <submittedName>
        <fullName evidence="2">Uncharacterized protein</fullName>
    </submittedName>
</protein>
<accession>A0A6H9YIU3</accession>
<evidence type="ECO:0000256" key="1">
    <source>
        <dbReference type="SAM" id="SignalP"/>
    </source>
</evidence>
<sequence length="137" mass="14669">MRRTAISFAAAAIAVSAMAPAAQAAEAAVAKPMKATDWNLDLYSPTEVKASGTWAVNGSNIVLTGSLRDTTPGDIAVAKLEFYRNANGTGTVRTITADTTHTFRFTMPGTSATRLWARKILSYSDNRTERSSVVRIK</sequence>
<feature type="chain" id="PRO_5026171877" evidence="1">
    <location>
        <begin position="25"/>
        <end position="137"/>
    </location>
</feature>
<name>A0A6H9YIU3_9ACTN</name>
<reference evidence="2 3" key="1">
    <citation type="submission" date="2019-09" db="EMBL/GenBank/DDBJ databases">
        <title>Actinomadura physcomitrii sp. nov., a novel actinomycete isolated from moss [Physcomitrium sphaericum (Ludw) Fuernr].</title>
        <authorList>
            <person name="Zhuang X."/>
            <person name="Liu C."/>
        </authorList>
    </citation>
    <scope>NUCLEOTIDE SEQUENCE [LARGE SCALE GENOMIC DNA]</scope>
    <source>
        <strain evidence="2 3">HMC1</strain>
    </source>
</reference>
<feature type="signal peptide" evidence="1">
    <location>
        <begin position="1"/>
        <end position="24"/>
    </location>
</feature>
<keyword evidence="3" id="KW-1185">Reference proteome</keyword>
<dbReference type="RefSeq" id="WP_151563708.1">
    <property type="nucleotide sequence ID" value="NZ_WBMT01000011.1"/>
</dbReference>
<evidence type="ECO:0000313" key="3">
    <source>
        <dbReference type="Proteomes" id="UP000468735"/>
    </source>
</evidence>
<comment type="caution">
    <text evidence="2">The sequence shown here is derived from an EMBL/GenBank/DDBJ whole genome shotgun (WGS) entry which is preliminary data.</text>
</comment>